<evidence type="ECO:0000259" key="1">
    <source>
        <dbReference type="Pfam" id="PF04073"/>
    </source>
</evidence>
<gene>
    <name evidence="2" type="ORF">WG31_10540</name>
</gene>
<dbReference type="EMBL" id="CP011120">
    <property type="protein sequence ID" value="ANA14378.1"/>
    <property type="molecule type" value="Genomic_DNA"/>
</dbReference>
<evidence type="ECO:0000313" key="3">
    <source>
        <dbReference type="Proteomes" id="UP000076595"/>
    </source>
</evidence>
<dbReference type="CDD" id="cd04333">
    <property type="entry name" value="ProX_deacylase"/>
    <property type="match status" value="1"/>
</dbReference>
<organism evidence="2 3">
    <name type="scientific">Acetobacter oryzifermentans</name>
    <dbReference type="NCBI Taxonomy" id="1633874"/>
    <lineage>
        <taxon>Bacteria</taxon>
        <taxon>Pseudomonadati</taxon>
        <taxon>Pseudomonadota</taxon>
        <taxon>Alphaproteobacteria</taxon>
        <taxon>Acetobacterales</taxon>
        <taxon>Acetobacteraceae</taxon>
        <taxon>Acetobacter</taxon>
    </lineage>
</organism>
<dbReference type="Proteomes" id="UP000076595">
    <property type="component" value="Chromosome"/>
</dbReference>
<dbReference type="InterPro" id="IPR007214">
    <property type="entry name" value="YbaK/aa-tRNA-synth-assoc-dom"/>
</dbReference>
<evidence type="ECO:0000313" key="2">
    <source>
        <dbReference type="EMBL" id="ANA14378.1"/>
    </source>
</evidence>
<dbReference type="PANTHER" id="PTHR30411:SF1">
    <property type="entry name" value="CYTOPLASMIC PROTEIN"/>
    <property type="match status" value="1"/>
</dbReference>
<keyword evidence="3" id="KW-1185">Reference proteome</keyword>
<reference evidence="2 3" key="1">
    <citation type="submission" date="2015-03" db="EMBL/GenBank/DDBJ databases">
        <title>Genome study of Acetobacter sp. SLV-7.</title>
        <authorList>
            <person name="Cho G.Y."/>
            <person name="Jeon C.O."/>
        </authorList>
    </citation>
    <scope>NUCLEOTIDE SEQUENCE [LARGE SCALE GENOMIC DNA]</scope>
    <source>
        <strain evidence="2 3">SLV-7</strain>
    </source>
</reference>
<dbReference type="Gene3D" id="3.90.960.10">
    <property type="entry name" value="YbaK/aminoacyl-tRNA synthetase-associated domain"/>
    <property type="match status" value="1"/>
</dbReference>
<dbReference type="RefSeq" id="WP_063354490.1">
    <property type="nucleotide sequence ID" value="NZ_CP011120.1"/>
</dbReference>
<proteinExistence type="predicted"/>
<dbReference type="SUPFAM" id="SSF55826">
    <property type="entry name" value="YbaK/ProRS associated domain"/>
    <property type="match status" value="1"/>
</dbReference>
<dbReference type="Pfam" id="PF04073">
    <property type="entry name" value="tRNA_edit"/>
    <property type="match status" value="1"/>
</dbReference>
<protein>
    <submittedName>
        <fullName evidence="2">Prolyl-tRNA synthetase</fullName>
    </submittedName>
</protein>
<dbReference type="InterPro" id="IPR036754">
    <property type="entry name" value="YbaK/aa-tRNA-synt-asso_dom_sf"/>
</dbReference>
<sequence>MSLETVQSFLSRYAPDIKVMTRDVSLASVNDAAEGLGVTPPQIAKTMALIQGDTPILLVLRGDARLDNRKYRDQFGVKAKMISPEDVEAITSHPVGGVCPFGLPKKIPVYCDISLKDFDEVFPAAGSPEAALRISPSRLADLTEATWVDVAK</sequence>
<dbReference type="PANTHER" id="PTHR30411">
    <property type="entry name" value="CYTOPLASMIC PROTEIN"/>
    <property type="match status" value="1"/>
</dbReference>
<name>A0ABN4NS77_9PROT</name>
<feature type="domain" description="YbaK/aminoacyl-tRNA synthetase-associated" evidence="1">
    <location>
        <begin position="26"/>
        <end position="141"/>
    </location>
</feature>
<accession>A0ABN4NS77</accession>